<keyword evidence="7" id="KW-1185">Reference proteome</keyword>
<dbReference type="InterPro" id="IPR000847">
    <property type="entry name" value="LysR_HTH_N"/>
</dbReference>
<dbReference type="InterPro" id="IPR036388">
    <property type="entry name" value="WH-like_DNA-bd_sf"/>
</dbReference>
<comment type="caution">
    <text evidence="6">The sequence shown here is derived from an EMBL/GenBank/DDBJ whole genome shotgun (WGS) entry which is preliminary data.</text>
</comment>
<dbReference type="SUPFAM" id="SSF46785">
    <property type="entry name" value="Winged helix' DNA-binding domain"/>
    <property type="match status" value="1"/>
</dbReference>
<dbReference type="InterPro" id="IPR005119">
    <property type="entry name" value="LysR_subst-bd"/>
</dbReference>
<reference evidence="6 7" key="1">
    <citation type="submission" date="2023-03" db="EMBL/GenBank/DDBJ databases">
        <title>YIM 133296 draft genome.</title>
        <authorList>
            <person name="Xiong L."/>
        </authorList>
    </citation>
    <scope>NUCLEOTIDE SEQUENCE [LARGE SCALE GENOMIC DNA]</scope>
    <source>
        <strain evidence="6 7">YIM 133296</strain>
    </source>
</reference>
<dbReference type="PANTHER" id="PTHR30346">
    <property type="entry name" value="TRANSCRIPTIONAL DUAL REGULATOR HCAR-RELATED"/>
    <property type="match status" value="1"/>
</dbReference>
<dbReference type="Pfam" id="PF03466">
    <property type="entry name" value="LysR_substrate"/>
    <property type="match status" value="1"/>
</dbReference>
<evidence type="ECO:0000256" key="2">
    <source>
        <dbReference type="ARBA" id="ARBA00023015"/>
    </source>
</evidence>
<evidence type="ECO:0000256" key="1">
    <source>
        <dbReference type="ARBA" id="ARBA00009437"/>
    </source>
</evidence>
<gene>
    <name evidence="6" type="ORF">P4R38_11590</name>
</gene>
<dbReference type="Pfam" id="PF00126">
    <property type="entry name" value="HTH_1"/>
    <property type="match status" value="1"/>
</dbReference>
<dbReference type="EMBL" id="JAROAV010000028">
    <property type="protein sequence ID" value="MDF8264889.1"/>
    <property type="molecule type" value="Genomic_DNA"/>
</dbReference>
<comment type="similarity">
    <text evidence="1">Belongs to the LysR transcriptional regulatory family.</text>
</comment>
<keyword evidence="4" id="KW-0804">Transcription</keyword>
<accession>A0ABT6C7H1</accession>
<dbReference type="RefSeq" id="WP_277192265.1">
    <property type="nucleotide sequence ID" value="NZ_JAROAV010000028.1"/>
</dbReference>
<dbReference type="PANTHER" id="PTHR30346:SF29">
    <property type="entry name" value="LYSR SUBSTRATE-BINDING"/>
    <property type="match status" value="1"/>
</dbReference>
<organism evidence="6 7">
    <name type="scientific">Luteipulveratus flavus</name>
    <dbReference type="NCBI Taxonomy" id="3031728"/>
    <lineage>
        <taxon>Bacteria</taxon>
        <taxon>Bacillati</taxon>
        <taxon>Actinomycetota</taxon>
        <taxon>Actinomycetes</taxon>
        <taxon>Micrococcales</taxon>
        <taxon>Dermacoccaceae</taxon>
        <taxon>Luteipulveratus</taxon>
    </lineage>
</organism>
<sequence>MIDVHRLRVLRAVVASGSINAAAASLGFTPSAVSQQITTLQRETGLRLVERKGRGIEPTPAGHTLAAEAARVLESLSGVEGLVGDLRTGRAGSLSISYFASAGAAWIPPVVAALVHEFPDLRMDLRLIELRGDEHGSPDIDIFVTSPSERPEREGYAVERLLEDPYVVAVPAAHPLAGERSVQLVDLAGEHWVDNDFSRGACRQVLIDACAEVGLAPDFRIETHDYPTALSFVAAGVGITVLPGLGVGALPAGVAIVPLADPTPVRHVHVAVRAAVARHPASERALELLYDRVHPRHALTDPA</sequence>
<evidence type="ECO:0000259" key="5">
    <source>
        <dbReference type="PROSITE" id="PS50931"/>
    </source>
</evidence>
<evidence type="ECO:0000313" key="7">
    <source>
        <dbReference type="Proteomes" id="UP001528912"/>
    </source>
</evidence>
<protein>
    <submittedName>
        <fullName evidence="6">LysR family transcriptional regulator</fullName>
    </submittedName>
</protein>
<name>A0ABT6C7H1_9MICO</name>
<dbReference type="InterPro" id="IPR036390">
    <property type="entry name" value="WH_DNA-bd_sf"/>
</dbReference>
<evidence type="ECO:0000313" key="6">
    <source>
        <dbReference type="EMBL" id="MDF8264889.1"/>
    </source>
</evidence>
<dbReference type="SUPFAM" id="SSF53850">
    <property type="entry name" value="Periplasmic binding protein-like II"/>
    <property type="match status" value="1"/>
</dbReference>
<dbReference type="Proteomes" id="UP001528912">
    <property type="component" value="Unassembled WGS sequence"/>
</dbReference>
<keyword evidence="3" id="KW-0238">DNA-binding</keyword>
<dbReference type="Gene3D" id="1.10.10.10">
    <property type="entry name" value="Winged helix-like DNA-binding domain superfamily/Winged helix DNA-binding domain"/>
    <property type="match status" value="1"/>
</dbReference>
<dbReference type="PROSITE" id="PS50931">
    <property type="entry name" value="HTH_LYSR"/>
    <property type="match status" value="1"/>
</dbReference>
<evidence type="ECO:0000256" key="3">
    <source>
        <dbReference type="ARBA" id="ARBA00023125"/>
    </source>
</evidence>
<proteinExistence type="inferred from homology"/>
<keyword evidence="2" id="KW-0805">Transcription regulation</keyword>
<feature type="domain" description="HTH lysR-type" evidence="5">
    <location>
        <begin position="2"/>
        <end position="59"/>
    </location>
</feature>
<dbReference type="Gene3D" id="3.40.190.10">
    <property type="entry name" value="Periplasmic binding protein-like II"/>
    <property type="match status" value="2"/>
</dbReference>
<evidence type="ECO:0000256" key="4">
    <source>
        <dbReference type="ARBA" id="ARBA00023163"/>
    </source>
</evidence>